<dbReference type="InterPro" id="IPR047952">
    <property type="entry name" value="Transpos_IS4"/>
</dbReference>
<name>A0A1R3SVW9_9BACT</name>
<evidence type="ECO:0000313" key="8">
    <source>
        <dbReference type="Proteomes" id="UP000187464"/>
    </source>
</evidence>
<dbReference type="GO" id="GO:0006313">
    <property type="term" value="P:DNA transposition"/>
    <property type="evidence" value="ECO:0007669"/>
    <property type="project" value="InterPro"/>
</dbReference>
<dbReference type="KEGG" id="psac:PSM36_0875"/>
<dbReference type="NCBIfam" id="NF033592">
    <property type="entry name" value="transpos_IS4_1"/>
    <property type="match status" value="1"/>
</dbReference>
<dbReference type="PANTHER" id="PTHR33258:SF1">
    <property type="entry name" value="TRANSPOSASE INSL FOR INSERTION SEQUENCE ELEMENT IS186A-RELATED"/>
    <property type="match status" value="1"/>
</dbReference>
<dbReference type="Proteomes" id="UP000187464">
    <property type="component" value="Chromosome I"/>
</dbReference>
<feature type="domain" description="DUF4372" evidence="6">
    <location>
        <begin position="28"/>
        <end position="101"/>
    </location>
</feature>
<evidence type="ECO:0000259" key="6">
    <source>
        <dbReference type="Pfam" id="PF14294"/>
    </source>
</evidence>
<organism evidence="7 8">
    <name type="scientific">Proteiniphilum saccharofermentans</name>
    <dbReference type="NCBI Taxonomy" id="1642647"/>
    <lineage>
        <taxon>Bacteria</taxon>
        <taxon>Pseudomonadati</taxon>
        <taxon>Bacteroidota</taxon>
        <taxon>Bacteroidia</taxon>
        <taxon>Bacteroidales</taxon>
        <taxon>Dysgonomonadaceae</taxon>
        <taxon>Proteiniphilum</taxon>
    </lineage>
</organism>
<dbReference type="InterPro" id="IPR012337">
    <property type="entry name" value="RNaseH-like_sf"/>
</dbReference>
<dbReference type="Pfam" id="PF01609">
    <property type="entry name" value="DDE_Tnp_1"/>
    <property type="match status" value="1"/>
</dbReference>
<evidence type="ECO:0000256" key="3">
    <source>
        <dbReference type="ARBA" id="ARBA00023125"/>
    </source>
</evidence>
<dbReference type="InterPro" id="IPR002559">
    <property type="entry name" value="Transposase_11"/>
</dbReference>
<dbReference type="AlphaFoldDB" id="A0A1R3SVW9"/>
<comment type="similarity">
    <text evidence="1">Belongs to the transposase 11 family.</text>
</comment>
<dbReference type="EMBL" id="LT605205">
    <property type="protein sequence ID" value="SCD19701.1"/>
    <property type="molecule type" value="Genomic_DNA"/>
</dbReference>
<dbReference type="PANTHER" id="PTHR33258">
    <property type="entry name" value="TRANSPOSASE INSL FOR INSERTION SEQUENCE ELEMENT IS186A-RELATED"/>
    <property type="match status" value="1"/>
</dbReference>
<sequence>MHYTNKYFPGFDFILLQIVLQEIEIMNQGKTVFAQIMSLIPRYEFDKCVKRYNGNRHAIEFKCRDQFMVMSFAQFTGQDSLRSIDATLVALSSKLYTSGIKYIQRSTLAHINGTKDWRIYHDFGQILIAQARHLYRKEPSRLDVDGIVYAFDSSTMKLCLQLCPWARLHHDKGGVKMHTLLDLRGSIPTFVYLTEAAVHDSKAMSLVPVEPGNYYLMDNGYVDFKQLFLHFDRQRAFFVTRAKDNMKYEVIEEHPVDKSTGVVSDSTIRLTGLKTSRWYPDTLRMVVYEDYATGNVYRFLTNDFTHSYLTIAELYRERWQVECFFKWIKQHLNIKAFYGTSQNTVYSQIWIAICDYLLLAIARKMFHIDQELYILSSVVGKVLFERKPLGELFIKPKRPMNDSDSNQLNLWGNFFGQ</sequence>
<proteinExistence type="inferred from homology"/>
<keyword evidence="8" id="KW-1185">Reference proteome</keyword>
<feature type="domain" description="Transposase IS4-like" evidence="5">
    <location>
        <begin position="148"/>
        <end position="357"/>
    </location>
</feature>
<evidence type="ECO:0000256" key="4">
    <source>
        <dbReference type="ARBA" id="ARBA00023172"/>
    </source>
</evidence>
<dbReference type="GO" id="GO:0004803">
    <property type="term" value="F:transposase activity"/>
    <property type="evidence" value="ECO:0007669"/>
    <property type="project" value="InterPro"/>
</dbReference>
<evidence type="ECO:0000313" key="7">
    <source>
        <dbReference type="EMBL" id="SCD19701.1"/>
    </source>
</evidence>
<evidence type="ECO:0000256" key="1">
    <source>
        <dbReference type="ARBA" id="ARBA00010075"/>
    </source>
</evidence>
<evidence type="ECO:0000256" key="2">
    <source>
        <dbReference type="ARBA" id="ARBA00022578"/>
    </source>
</evidence>
<keyword evidence="4" id="KW-0233">DNA recombination</keyword>
<reference evidence="7 8" key="1">
    <citation type="submission" date="2016-08" db="EMBL/GenBank/DDBJ databases">
        <authorList>
            <person name="Seilhamer J.J."/>
        </authorList>
    </citation>
    <scope>NUCLEOTIDE SEQUENCE [LARGE SCALE GENOMIC DNA]</scope>
    <source>
        <strain evidence="7">M3/6</strain>
    </source>
</reference>
<dbReference type="InterPro" id="IPR025399">
    <property type="entry name" value="DUF4372"/>
</dbReference>
<dbReference type="SUPFAM" id="SSF53098">
    <property type="entry name" value="Ribonuclease H-like"/>
    <property type="match status" value="1"/>
</dbReference>
<keyword evidence="2" id="KW-0815">Transposition</keyword>
<dbReference type="STRING" id="1642647.PSM36_0875"/>
<gene>
    <name evidence="7" type="ORF">PSM36_0875</name>
</gene>
<accession>A0A1R3SVW9</accession>
<dbReference type="Pfam" id="PF14294">
    <property type="entry name" value="DUF4372"/>
    <property type="match status" value="1"/>
</dbReference>
<evidence type="ECO:0000259" key="5">
    <source>
        <dbReference type="Pfam" id="PF01609"/>
    </source>
</evidence>
<protein>
    <submittedName>
        <fullName evidence="7">Transposase IS4 family protein</fullName>
    </submittedName>
</protein>
<keyword evidence="3" id="KW-0238">DNA-binding</keyword>
<dbReference type="GO" id="GO:0003677">
    <property type="term" value="F:DNA binding"/>
    <property type="evidence" value="ECO:0007669"/>
    <property type="project" value="UniProtKB-KW"/>
</dbReference>
<dbReference type="RefSeq" id="WP_076929174.1">
    <property type="nucleotide sequence ID" value="NZ_LT605205.1"/>
</dbReference>